<keyword evidence="1" id="KW-0472">Membrane</keyword>
<keyword evidence="1" id="KW-0812">Transmembrane</keyword>
<organism evidence="2 3">
    <name type="scientific">Acinetobacter modestus</name>
    <dbReference type="NCBI Taxonomy" id="1776740"/>
    <lineage>
        <taxon>Bacteria</taxon>
        <taxon>Pseudomonadati</taxon>
        <taxon>Pseudomonadota</taxon>
        <taxon>Gammaproteobacteria</taxon>
        <taxon>Moraxellales</taxon>
        <taxon>Moraxellaceae</taxon>
        <taxon>Acinetobacter</taxon>
    </lineage>
</organism>
<reference evidence="2 3" key="2">
    <citation type="journal article" date="2016" name="Int. J. Syst. Evol. Microbiol.">
        <title>Taxonomy of haemolytic and/or proteolytic strains of the genus Acinetobacter with the proposal of Acinetobacter courvalinii sp. nov. (genomic species 14 sensu Bouvet &amp; Jeanjean), Acinetobacter dispersus sp. nov. (genomic species 17), Acinetobacter modestus sp. nov., Acinetobacter proteolyticus sp. nov. and Acinetobacter vivianii sp. nov.</title>
        <authorList>
            <person name="Nemec A."/>
            <person name="Radolfova-Krizova L."/>
            <person name="Maixnerova M."/>
            <person name="Vrestiakova E."/>
            <person name="Jezek P."/>
            <person name="Sedo O."/>
        </authorList>
    </citation>
    <scope>NUCLEOTIDE SEQUENCE [LARGE SCALE GENOMIC DNA]</scope>
    <source>
        <strain evidence="2 3">NIPH 236</strain>
    </source>
</reference>
<evidence type="ECO:0000313" key="2">
    <source>
        <dbReference type="EMBL" id="ENU27033.1"/>
    </source>
</evidence>
<accession>A0ABN0JP26</accession>
<gene>
    <name evidence="2" type="ORF">F992_01638</name>
</gene>
<evidence type="ECO:0000256" key="1">
    <source>
        <dbReference type="SAM" id="Phobius"/>
    </source>
</evidence>
<dbReference type="Proteomes" id="UP000013190">
    <property type="component" value="Unassembled WGS sequence"/>
</dbReference>
<protein>
    <submittedName>
        <fullName evidence="2">Uncharacterized protein</fullName>
    </submittedName>
</protein>
<comment type="caution">
    <text evidence="2">The sequence shown here is derived from an EMBL/GenBank/DDBJ whole genome shotgun (WGS) entry which is preliminary data.</text>
</comment>
<dbReference type="EMBL" id="APOJ01000023">
    <property type="protein sequence ID" value="ENU27033.1"/>
    <property type="molecule type" value="Genomic_DNA"/>
</dbReference>
<name>A0ABN0JP26_9GAMM</name>
<dbReference type="RefSeq" id="WP_004661652.1">
    <property type="nucleotide sequence ID" value="NZ_BMDV01000002.1"/>
</dbReference>
<feature type="transmembrane region" description="Helical" evidence="1">
    <location>
        <begin position="12"/>
        <end position="36"/>
    </location>
</feature>
<reference evidence="3" key="1">
    <citation type="submission" date="2013-02" db="EMBL/GenBank/DDBJ databases">
        <title>The Genome Sequence of Acinetobacter sp. NIPH 236.</title>
        <authorList>
            <consortium name="The Broad Institute Genome Sequencing Platform"/>
            <consortium name="The Broad Institute Genome Sequencing Center for Infectious Disease"/>
            <person name="Cerqueira G."/>
            <person name="Feldgarden M."/>
            <person name="Courvalin P."/>
            <person name="Perichon B."/>
            <person name="Grillot-Courvalin C."/>
            <person name="Clermont D."/>
            <person name="Rocha E."/>
            <person name="Yoon E.-J."/>
            <person name="Nemec A."/>
            <person name="Walker B."/>
            <person name="Young S.K."/>
            <person name="Zeng Q."/>
            <person name="Gargeya S."/>
            <person name="Fitzgerald M."/>
            <person name="Haas B."/>
            <person name="Abouelleil A."/>
            <person name="Alvarado L."/>
            <person name="Arachchi H.M."/>
            <person name="Berlin A.M."/>
            <person name="Chapman S.B."/>
            <person name="Dewar J."/>
            <person name="Goldberg J."/>
            <person name="Griggs A."/>
            <person name="Gujja S."/>
            <person name="Hansen M."/>
            <person name="Howarth C."/>
            <person name="Imamovic A."/>
            <person name="Larimer J."/>
            <person name="McCowan C."/>
            <person name="Murphy C."/>
            <person name="Neiman D."/>
            <person name="Pearson M."/>
            <person name="Priest M."/>
            <person name="Roberts A."/>
            <person name="Saif S."/>
            <person name="Shea T."/>
            <person name="Sisk P."/>
            <person name="Sykes S."/>
            <person name="Wortman J."/>
            <person name="Nusbaum C."/>
            <person name="Birren B."/>
        </authorList>
    </citation>
    <scope>NUCLEOTIDE SEQUENCE [LARGE SCALE GENOMIC DNA]</scope>
    <source>
        <strain evidence="3">NIPH 236</strain>
    </source>
</reference>
<keyword evidence="3" id="KW-1185">Reference proteome</keyword>
<dbReference type="GeneID" id="92835042"/>
<sequence>MEQKLSQNNITFSFPNVMFISAVIALIVIVGITIAFSQPVSSKADETFIPDTRPSSLGVIYISITSKDTGVGTVNLDGYLVPVEFKFEAKLRDYGVTESQYPDVTITRLGIGKIKNSATGEYVDDFTIYQDHKQINEAIKNFIESNKLVEVR</sequence>
<keyword evidence="1" id="KW-1133">Transmembrane helix</keyword>
<evidence type="ECO:0000313" key="3">
    <source>
        <dbReference type="Proteomes" id="UP000013190"/>
    </source>
</evidence>
<proteinExistence type="predicted"/>